<evidence type="ECO:0000313" key="4">
    <source>
        <dbReference type="Proteomes" id="UP001589896"/>
    </source>
</evidence>
<dbReference type="InterPro" id="IPR002925">
    <property type="entry name" value="Dienelactn_hydro"/>
</dbReference>
<feature type="signal peptide" evidence="1">
    <location>
        <begin position="1"/>
        <end position="19"/>
    </location>
</feature>
<dbReference type="InterPro" id="IPR050261">
    <property type="entry name" value="FrsA_esterase"/>
</dbReference>
<comment type="caution">
    <text evidence="3">The sequence shown here is derived from an EMBL/GenBank/DDBJ whole genome shotgun (WGS) entry which is preliminary data.</text>
</comment>
<dbReference type="Pfam" id="PF01738">
    <property type="entry name" value="DLH"/>
    <property type="match status" value="1"/>
</dbReference>
<dbReference type="InterPro" id="IPR029058">
    <property type="entry name" value="AB_hydrolase_fold"/>
</dbReference>
<dbReference type="Gene3D" id="3.40.50.1820">
    <property type="entry name" value="alpha/beta hydrolase"/>
    <property type="match status" value="1"/>
</dbReference>
<dbReference type="EC" id="3.1.-.-" evidence="3"/>
<protein>
    <submittedName>
        <fullName evidence="3">Dienelactone hydrolase family protein</fullName>
        <ecNumber evidence="3">3.1.-.-</ecNumber>
    </submittedName>
</protein>
<dbReference type="RefSeq" id="WP_386669093.1">
    <property type="nucleotide sequence ID" value="NZ_JBHLTG010000003.1"/>
</dbReference>
<reference evidence="3 4" key="1">
    <citation type="submission" date="2024-09" db="EMBL/GenBank/DDBJ databases">
        <authorList>
            <person name="Sun Q."/>
            <person name="Mori K."/>
        </authorList>
    </citation>
    <scope>NUCLEOTIDE SEQUENCE [LARGE SCALE GENOMIC DNA]</scope>
    <source>
        <strain evidence="3 4">KCTC 23076</strain>
    </source>
</reference>
<feature type="chain" id="PRO_5045612500" evidence="1">
    <location>
        <begin position="20"/>
        <end position="264"/>
    </location>
</feature>
<evidence type="ECO:0000259" key="2">
    <source>
        <dbReference type="Pfam" id="PF01738"/>
    </source>
</evidence>
<sequence length="264" mass="27922">MQRSLLAIALACFALPASAAMVEKPVEWKIGGDSFTGTLVYDDATDAKRPGLMMVPNWRGVTQPSVEHAKNLAGDDYVILVADVYGTKVRPQSNEEAGEVAGQLKADPATLRTRAQKAVEVLKAQAGKAPVDPERIGAIGFCFGGTTVLELVRAGADLAGAVSLHGGLSTPKPAQESAIETPVLVLNGAADKAVTDAEIDAFEQEMDRADADWQFVNFGGAVHCFAEPSAGNDPASNCRYSEQAATRAYGMMADFFRRQFTAAE</sequence>
<evidence type="ECO:0000256" key="1">
    <source>
        <dbReference type="SAM" id="SignalP"/>
    </source>
</evidence>
<gene>
    <name evidence="3" type="ORF">ACFFGH_13525</name>
</gene>
<proteinExistence type="predicted"/>
<keyword evidence="3" id="KW-0378">Hydrolase</keyword>
<dbReference type="Proteomes" id="UP001589896">
    <property type="component" value="Unassembled WGS sequence"/>
</dbReference>
<keyword evidence="4" id="KW-1185">Reference proteome</keyword>
<organism evidence="3 4">
    <name type="scientific">Lysobacter korlensis</name>
    <dbReference type="NCBI Taxonomy" id="553636"/>
    <lineage>
        <taxon>Bacteria</taxon>
        <taxon>Pseudomonadati</taxon>
        <taxon>Pseudomonadota</taxon>
        <taxon>Gammaproteobacteria</taxon>
        <taxon>Lysobacterales</taxon>
        <taxon>Lysobacteraceae</taxon>
        <taxon>Lysobacter</taxon>
    </lineage>
</organism>
<dbReference type="SUPFAM" id="SSF53474">
    <property type="entry name" value="alpha/beta-Hydrolases"/>
    <property type="match status" value="1"/>
</dbReference>
<keyword evidence="1" id="KW-0732">Signal</keyword>
<dbReference type="GO" id="GO:0016787">
    <property type="term" value="F:hydrolase activity"/>
    <property type="evidence" value="ECO:0007669"/>
    <property type="project" value="UniProtKB-KW"/>
</dbReference>
<name>A0ABV6RQJ0_9GAMM</name>
<dbReference type="PANTHER" id="PTHR22946">
    <property type="entry name" value="DIENELACTONE HYDROLASE DOMAIN-CONTAINING PROTEIN-RELATED"/>
    <property type="match status" value="1"/>
</dbReference>
<feature type="domain" description="Dienelactone hydrolase" evidence="2">
    <location>
        <begin position="45"/>
        <end position="258"/>
    </location>
</feature>
<dbReference type="EMBL" id="JBHLTG010000003">
    <property type="protein sequence ID" value="MFC0678864.1"/>
    <property type="molecule type" value="Genomic_DNA"/>
</dbReference>
<accession>A0ABV6RQJ0</accession>
<dbReference type="PANTHER" id="PTHR22946:SF4">
    <property type="entry name" value="ESTERASE FRSA"/>
    <property type="match status" value="1"/>
</dbReference>
<evidence type="ECO:0000313" key="3">
    <source>
        <dbReference type="EMBL" id="MFC0678864.1"/>
    </source>
</evidence>